<dbReference type="Proteomes" id="UP001255856">
    <property type="component" value="Unassembled WGS sequence"/>
</dbReference>
<comment type="caution">
    <text evidence="1">The sequence shown here is derived from an EMBL/GenBank/DDBJ whole genome shotgun (WGS) entry which is preliminary data.</text>
</comment>
<organism evidence="1 2">
    <name type="scientific">Prototheca wickerhamii</name>
    <dbReference type="NCBI Taxonomy" id="3111"/>
    <lineage>
        <taxon>Eukaryota</taxon>
        <taxon>Viridiplantae</taxon>
        <taxon>Chlorophyta</taxon>
        <taxon>core chlorophytes</taxon>
        <taxon>Trebouxiophyceae</taxon>
        <taxon>Chlorellales</taxon>
        <taxon>Chlorellaceae</taxon>
        <taxon>Prototheca</taxon>
    </lineage>
</organism>
<gene>
    <name evidence="1" type="ORF">QBZ16_005063</name>
</gene>
<evidence type="ECO:0008006" key="3">
    <source>
        <dbReference type="Google" id="ProtNLM"/>
    </source>
</evidence>
<protein>
    <recommendedName>
        <fullName evidence="3">Calx-beta domain-containing protein</fullName>
    </recommendedName>
</protein>
<evidence type="ECO:0000313" key="1">
    <source>
        <dbReference type="EMBL" id="KAK2076837.1"/>
    </source>
</evidence>
<dbReference type="EMBL" id="JASFZW010000008">
    <property type="protein sequence ID" value="KAK2076837.1"/>
    <property type="molecule type" value="Genomic_DNA"/>
</dbReference>
<name>A0AAD9IIG4_PROWI</name>
<keyword evidence="2" id="KW-1185">Reference proteome</keyword>
<sequence length="419" mass="46292">MQAWVDGVYKLWPNATADKPIQADYEPYAAPLPTITIGNIVPELSPAVGPASISIQLQQEPTEPVNITLHVDNTAFRVSLSKYTVSFNSSNWNKPQLVHIQAEDVVPEEEGAAEFRLDLSWPAAWANGTLVQRTKTIRGIARPPIEGTSMLNPIPVPGNDSFYMETEFRMFNPELPLVSENDGPFTPGITFSYSRTSSEVLLISMCPKSGSIVNHTKLAVQPYGADFHPGGTILFTSLEVKDDRYEGCSLSLVASPRNEDVNLRVHSTYNWSVPGYSVDLEGEVAIAMDTLTPAEGVDLLMMQEDLPKKDPEHYFKAYRAFRGAFLTAFMPEKSGLYQFSTCYNITNVDTGVDVWSGETLEPIASADSKGYDCAELEAVPMQAGKPYFAFLRSQRKADPLRQEIELLAFSVSLVEEMAL</sequence>
<reference evidence="1" key="1">
    <citation type="submission" date="2021-01" db="EMBL/GenBank/DDBJ databases">
        <authorList>
            <person name="Eckstrom K.M.E."/>
        </authorList>
    </citation>
    <scope>NUCLEOTIDE SEQUENCE</scope>
    <source>
        <strain evidence="1">UVCC 0001</strain>
    </source>
</reference>
<dbReference type="AlphaFoldDB" id="A0AAD9IIG4"/>
<evidence type="ECO:0000313" key="2">
    <source>
        <dbReference type="Proteomes" id="UP001255856"/>
    </source>
</evidence>
<accession>A0AAD9IIG4</accession>
<proteinExistence type="predicted"/>